<feature type="region of interest" description="Disordered" evidence="1">
    <location>
        <begin position="72"/>
        <end position="140"/>
    </location>
</feature>
<protein>
    <submittedName>
        <fullName evidence="2">Uncharacterized protein</fullName>
    </submittedName>
</protein>
<dbReference type="Proteomes" id="UP001302812">
    <property type="component" value="Unassembled WGS sequence"/>
</dbReference>
<sequence>MSRRADRRYSAGFNPGYDYGSIPWDVRTVHGGDDDDVRNPGLSGCISASVIGYGDSVELTHRPRIRRRDRDWNRDRDRDGSSGIRSRASGDRSSFSDRERERLKQRMCLERNQSNTSSTTSSSYYHPRQQHHQARTRSLSLGRGYSYSSYSSADSEDGALERDDAWGSATVISPGRGYYHHERLSLSSPRVELADAGWPLASSRPASPPPSWHRPGRRDRYERGYVIDSRHGHDGLRFGMGPLGIDITEEPLPNPRVPSTRSTSYDRPRDGAARSRKAAASPAQSVRAAS</sequence>
<feature type="region of interest" description="Disordered" evidence="1">
    <location>
        <begin position="244"/>
        <end position="290"/>
    </location>
</feature>
<feature type="compositionally biased region" description="Basic and acidic residues" evidence="1">
    <location>
        <begin position="264"/>
        <end position="273"/>
    </location>
</feature>
<evidence type="ECO:0000313" key="2">
    <source>
        <dbReference type="EMBL" id="KAK4108971.1"/>
    </source>
</evidence>
<evidence type="ECO:0000313" key="3">
    <source>
        <dbReference type="Proteomes" id="UP001302812"/>
    </source>
</evidence>
<gene>
    <name evidence="2" type="ORF">N656DRAFT_368276</name>
</gene>
<dbReference type="EMBL" id="MU853359">
    <property type="protein sequence ID" value="KAK4108971.1"/>
    <property type="molecule type" value="Genomic_DNA"/>
</dbReference>
<dbReference type="AlphaFoldDB" id="A0AAN6T980"/>
<reference evidence="2" key="1">
    <citation type="journal article" date="2023" name="Mol. Phylogenet. Evol.">
        <title>Genome-scale phylogeny and comparative genomics of the fungal order Sordariales.</title>
        <authorList>
            <person name="Hensen N."/>
            <person name="Bonometti L."/>
            <person name="Westerberg I."/>
            <person name="Brannstrom I.O."/>
            <person name="Guillou S."/>
            <person name="Cros-Aarteil S."/>
            <person name="Calhoun S."/>
            <person name="Haridas S."/>
            <person name="Kuo A."/>
            <person name="Mondo S."/>
            <person name="Pangilinan J."/>
            <person name="Riley R."/>
            <person name="LaButti K."/>
            <person name="Andreopoulos B."/>
            <person name="Lipzen A."/>
            <person name="Chen C."/>
            <person name="Yan M."/>
            <person name="Daum C."/>
            <person name="Ng V."/>
            <person name="Clum A."/>
            <person name="Steindorff A."/>
            <person name="Ohm R.A."/>
            <person name="Martin F."/>
            <person name="Silar P."/>
            <person name="Natvig D.O."/>
            <person name="Lalanne C."/>
            <person name="Gautier V."/>
            <person name="Ament-Velasquez S.L."/>
            <person name="Kruys A."/>
            <person name="Hutchinson M.I."/>
            <person name="Powell A.J."/>
            <person name="Barry K."/>
            <person name="Miller A.N."/>
            <person name="Grigoriev I.V."/>
            <person name="Debuchy R."/>
            <person name="Gladieux P."/>
            <person name="Hiltunen Thoren M."/>
            <person name="Johannesson H."/>
        </authorList>
    </citation>
    <scope>NUCLEOTIDE SEQUENCE</scope>
    <source>
        <strain evidence="2">CBS 508.74</strain>
    </source>
</reference>
<feature type="compositionally biased region" description="Low complexity" evidence="1">
    <location>
        <begin position="114"/>
        <end position="123"/>
    </location>
</feature>
<reference evidence="2" key="2">
    <citation type="submission" date="2023-05" db="EMBL/GenBank/DDBJ databases">
        <authorList>
            <consortium name="Lawrence Berkeley National Laboratory"/>
            <person name="Steindorff A."/>
            <person name="Hensen N."/>
            <person name="Bonometti L."/>
            <person name="Westerberg I."/>
            <person name="Brannstrom I.O."/>
            <person name="Guillou S."/>
            <person name="Cros-Aarteil S."/>
            <person name="Calhoun S."/>
            <person name="Haridas S."/>
            <person name="Kuo A."/>
            <person name="Mondo S."/>
            <person name="Pangilinan J."/>
            <person name="Riley R."/>
            <person name="Labutti K."/>
            <person name="Andreopoulos B."/>
            <person name="Lipzen A."/>
            <person name="Chen C."/>
            <person name="Yanf M."/>
            <person name="Daum C."/>
            <person name="Ng V."/>
            <person name="Clum A."/>
            <person name="Ohm R."/>
            <person name="Martin F."/>
            <person name="Silar P."/>
            <person name="Natvig D."/>
            <person name="Lalanne C."/>
            <person name="Gautier V."/>
            <person name="Ament-Velasquez S.L."/>
            <person name="Kruys A."/>
            <person name="Hutchinson M.I."/>
            <person name="Powell A.J."/>
            <person name="Barry K."/>
            <person name="Miller A.N."/>
            <person name="Grigoriev I.V."/>
            <person name="Debuchy R."/>
            <person name="Gladieux P."/>
            <person name="Thoren M.H."/>
            <person name="Johannesson H."/>
        </authorList>
    </citation>
    <scope>NUCLEOTIDE SEQUENCE</scope>
    <source>
        <strain evidence="2">CBS 508.74</strain>
    </source>
</reference>
<feature type="compositionally biased region" description="Basic and acidic residues" evidence="1">
    <location>
        <begin position="88"/>
        <end position="109"/>
    </location>
</feature>
<evidence type="ECO:0000256" key="1">
    <source>
        <dbReference type="SAM" id="MobiDB-lite"/>
    </source>
</evidence>
<comment type="caution">
    <text evidence="2">The sequence shown here is derived from an EMBL/GenBank/DDBJ whole genome shotgun (WGS) entry which is preliminary data.</text>
</comment>
<dbReference type="RefSeq" id="XP_064666541.1">
    <property type="nucleotide sequence ID" value="XM_064809407.1"/>
</dbReference>
<feature type="region of interest" description="Disordered" evidence="1">
    <location>
        <begin position="199"/>
        <end position="218"/>
    </location>
</feature>
<proteinExistence type="predicted"/>
<name>A0AAN6T980_9PEZI</name>
<feature type="region of interest" description="Disordered" evidence="1">
    <location>
        <begin position="1"/>
        <end position="20"/>
    </location>
</feature>
<organism evidence="2 3">
    <name type="scientific">Canariomyces notabilis</name>
    <dbReference type="NCBI Taxonomy" id="2074819"/>
    <lineage>
        <taxon>Eukaryota</taxon>
        <taxon>Fungi</taxon>
        <taxon>Dikarya</taxon>
        <taxon>Ascomycota</taxon>
        <taxon>Pezizomycotina</taxon>
        <taxon>Sordariomycetes</taxon>
        <taxon>Sordariomycetidae</taxon>
        <taxon>Sordariales</taxon>
        <taxon>Chaetomiaceae</taxon>
        <taxon>Canariomyces</taxon>
    </lineage>
</organism>
<keyword evidence="3" id="KW-1185">Reference proteome</keyword>
<dbReference type="GeneID" id="89933531"/>
<feature type="compositionally biased region" description="Low complexity" evidence="1">
    <location>
        <begin position="278"/>
        <end position="290"/>
    </location>
</feature>
<accession>A0AAN6T980</accession>